<gene>
    <name evidence="3" type="ORF">DQ392_26485</name>
</gene>
<evidence type="ECO:0000256" key="2">
    <source>
        <dbReference type="SAM" id="Phobius"/>
    </source>
</evidence>
<feature type="transmembrane region" description="Helical" evidence="2">
    <location>
        <begin position="119"/>
        <end position="139"/>
    </location>
</feature>
<feature type="compositionally biased region" description="Low complexity" evidence="1">
    <location>
        <begin position="67"/>
        <end position="86"/>
    </location>
</feature>
<dbReference type="EMBL" id="QOIM01000042">
    <property type="protein sequence ID" value="RCG14668.1"/>
    <property type="molecule type" value="Genomic_DNA"/>
</dbReference>
<dbReference type="RefSeq" id="WP_114018234.1">
    <property type="nucleotide sequence ID" value="NZ_QOIM01000042.1"/>
</dbReference>
<proteinExistence type="predicted"/>
<evidence type="ECO:0000313" key="3">
    <source>
        <dbReference type="EMBL" id="RCG14668.1"/>
    </source>
</evidence>
<keyword evidence="4" id="KW-1185">Reference proteome</keyword>
<keyword evidence="2" id="KW-0812">Transmembrane</keyword>
<dbReference type="Proteomes" id="UP000253507">
    <property type="component" value="Unassembled WGS sequence"/>
</dbReference>
<evidence type="ECO:0000313" key="4">
    <source>
        <dbReference type="Proteomes" id="UP000253507"/>
    </source>
</evidence>
<comment type="caution">
    <text evidence="3">The sequence shown here is derived from an EMBL/GenBank/DDBJ whole genome shotgun (WGS) entry which is preliminary data.</text>
</comment>
<feature type="region of interest" description="Disordered" evidence="1">
    <location>
        <begin position="140"/>
        <end position="198"/>
    </location>
</feature>
<keyword evidence="2" id="KW-0472">Membrane</keyword>
<accession>A0A367E9E6</accession>
<feature type="compositionally biased region" description="Pro residues" evidence="1">
    <location>
        <begin position="26"/>
        <end position="36"/>
    </location>
</feature>
<sequence length="355" mass="35861">MSDNQPGPYGGQPGQPGPYGQQPGPYGQPPQQPGGPNPYGGAPGQPGYGYPQQPGAPQQPPGPPPQQGGAPYGYPQQQPGMQQPGMPGQPGGPYGQPGQPGMPGMPTPPPSSGGKGKTIGIVVAALVVVGAVIGGVVLFTGKDDDKGGGSGGGGGSSVADDGKKYKLITPETVASEYDKKPGSENNSSSGFSESDRQKFEQFGVKHPKSVSATYESGEGINAKSLNFGGVYGEIDNPEAVVNAALLMVAKEAEKDPSTGGGGKAELDGKPQEVNPAGLGDDAVMKCQKVKFTAPPGDSSGIKGFTMPFCMWGDHSTIGFVVTASSADVISGKNTPVSEAGETTAKVRKDVRVPLK</sequence>
<feature type="compositionally biased region" description="Low complexity" evidence="1">
    <location>
        <begin position="183"/>
        <end position="192"/>
    </location>
</feature>
<evidence type="ECO:0000256" key="1">
    <source>
        <dbReference type="SAM" id="MobiDB-lite"/>
    </source>
</evidence>
<feature type="region of interest" description="Disordered" evidence="1">
    <location>
        <begin position="1"/>
        <end position="115"/>
    </location>
</feature>
<feature type="compositionally biased region" description="Gly residues" evidence="1">
    <location>
        <begin position="37"/>
        <end position="47"/>
    </location>
</feature>
<protein>
    <submittedName>
        <fullName evidence="3">Uncharacterized protein</fullName>
    </submittedName>
</protein>
<reference evidence="3 4" key="1">
    <citation type="submission" date="2018-06" db="EMBL/GenBank/DDBJ databases">
        <title>Streptomyces reniochalinae sp. nov. and Streptomyces diacarnus sp. nov. from marine sponges.</title>
        <authorList>
            <person name="Li L."/>
        </authorList>
    </citation>
    <scope>NUCLEOTIDE SEQUENCE [LARGE SCALE GENOMIC DNA]</scope>
    <source>
        <strain evidence="3 4">LHW50302</strain>
    </source>
</reference>
<name>A0A367E9E6_9ACTN</name>
<dbReference type="AlphaFoldDB" id="A0A367E9E6"/>
<keyword evidence="2" id="KW-1133">Transmembrane helix</keyword>
<feature type="compositionally biased region" description="Pro residues" evidence="1">
    <location>
        <begin position="57"/>
        <end position="66"/>
    </location>
</feature>
<organism evidence="3 4">
    <name type="scientific">Streptomyces reniochalinae</name>
    <dbReference type="NCBI Taxonomy" id="2250578"/>
    <lineage>
        <taxon>Bacteria</taxon>
        <taxon>Bacillati</taxon>
        <taxon>Actinomycetota</taxon>
        <taxon>Actinomycetes</taxon>
        <taxon>Kitasatosporales</taxon>
        <taxon>Streptomycetaceae</taxon>
        <taxon>Streptomyces</taxon>
    </lineage>
</organism>
<dbReference type="OrthoDB" id="4350888at2"/>